<sequence>MNIGMRIQELSRLEKLTNVMKHMEYVSHKMTEIEHNDELSIHEMADLERYANTLRLLSEAYSFLVETTDK</sequence>
<keyword evidence="2" id="KW-1185">Reference proteome</keyword>
<proteinExistence type="predicted"/>
<keyword evidence="1" id="KW-0614">Plasmid</keyword>
<gene>
    <name evidence="1" type="ORF">LBLM1_11005</name>
</gene>
<reference evidence="1 2" key="1">
    <citation type="journal article" date="2012" name="J. Bacteriol.">
        <title>Genome sequence of Lactobacillus mucosae LM1, isolated from piglet feces.</title>
        <authorList>
            <person name="Lee J.H."/>
            <person name="Valeriano V.D."/>
            <person name="Shin Y.R."/>
            <person name="Chae J.P."/>
            <person name="Kim G.B."/>
            <person name="Ham J.S."/>
            <person name="Chun J."/>
            <person name="Kang D.K."/>
        </authorList>
    </citation>
    <scope>NUCLEOTIDE SEQUENCE [LARGE SCALE GENOMIC DNA]</scope>
    <source>
        <strain evidence="1 2">LM1</strain>
        <plasmid evidence="1">pLM1</plasmid>
    </source>
</reference>
<accession>A0A0D4CN98</accession>
<organism evidence="1 2">
    <name type="scientific">Limosilactobacillus mucosae LM1</name>
    <dbReference type="NCBI Taxonomy" id="1130798"/>
    <lineage>
        <taxon>Bacteria</taxon>
        <taxon>Bacillati</taxon>
        <taxon>Bacillota</taxon>
        <taxon>Bacilli</taxon>
        <taxon>Lactobacillales</taxon>
        <taxon>Lactobacillaceae</taxon>
        <taxon>Limosilactobacillus</taxon>
    </lineage>
</organism>
<protein>
    <submittedName>
        <fullName evidence="1">Uncharacterized protein</fullName>
    </submittedName>
</protein>
<dbReference type="RefSeq" id="WP_039946350.1">
    <property type="nucleotide sequence ID" value="NZ_CP011014.1"/>
</dbReference>
<dbReference type="AlphaFoldDB" id="A0A0D4CN98"/>
<dbReference type="KEGG" id="lmu:LBLM1_11005"/>
<dbReference type="Proteomes" id="UP000003645">
    <property type="component" value="Plasmid pLM1"/>
</dbReference>
<dbReference type="HOGENOM" id="CLU_2752772_0_0_9"/>
<evidence type="ECO:0000313" key="2">
    <source>
        <dbReference type="Proteomes" id="UP000003645"/>
    </source>
</evidence>
<geneLocation type="plasmid" evidence="1 2">
    <name>pLM1</name>
</geneLocation>
<name>A0A0D4CN98_LIMMU</name>
<dbReference type="EMBL" id="CP011014">
    <property type="protein sequence ID" value="AJT51554.1"/>
    <property type="molecule type" value="Genomic_DNA"/>
</dbReference>
<evidence type="ECO:0000313" key="1">
    <source>
        <dbReference type="EMBL" id="AJT51554.1"/>
    </source>
</evidence>